<protein>
    <recommendedName>
        <fullName evidence="11">ATP-dependent DNA helicase Hel308</fullName>
        <ecNumber evidence="11">5.6.2.4</ecNumber>
    </recommendedName>
    <alternativeName>
        <fullName evidence="11">DNA 3'-5' helicase Hel308</fullName>
    </alternativeName>
</protein>
<organism evidence="14 15">
    <name type="scientific">Methanosarcina mazei WWM610</name>
    <dbReference type="NCBI Taxonomy" id="1434117"/>
    <lineage>
        <taxon>Archaea</taxon>
        <taxon>Methanobacteriati</taxon>
        <taxon>Methanobacteriota</taxon>
        <taxon>Stenosarchaea group</taxon>
        <taxon>Methanomicrobia</taxon>
        <taxon>Methanosarcinales</taxon>
        <taxon>Methanosarcinaceae</taxon>
        <taxon>Methanosarcina</taxon>
    </lineage>
</organism>
<keyword evidence="5 11" id="KW-0067">ATP-binding</keyword>
<dbReference type="InterPro" id="IPR046931">
    <property type="entry name" value="HTH_61"/>
</dbReference>
<keyword evidence="6 11" id="KW-0238">DNA-binding</keyword>
<feature type="binding site" evidence="11">
    <location>
        <position position="28"/>
    </location>
    <ligand>
        <name>ATP</name>
        <dbReference type="ChEBI" id="CHEBI:30616"/>
    </ligand>
</feature>
<dbReference type="PROSITE" id="PS51192">
    <property type="entry name" value="HELICASE_ATP_BIND_1"/>
    <property type="match status" value="1"/>
</dbReference>
<keyword evidence="2 11" id="KW-0227">DNA damage</keyword>
<dbReference type="InterPro" id="IPR048772">
    <property type="entry name" value="Hel308-like_dom4"/>
</dbReference>
<sequence>MKIESLDLPDEIKRFYENSGILELYPPQAEAVEKGLLEGKNLLAAIPTASGKTLLAELAMLKSVLNGGKALYIVPLRALASEKFRRFQEFSVLGMRVGISTGDYDRRDEGLGINDIIVATSEKTDSLLRNETAWMQEISVVVADEVHLIDSPDRGPTLEITLSKLRRMNPSCQVLALSATVGNADELAAWLDAELVLSEWRPTDLMEGVFYNGIFYCKDKEKPVGQPTKDEAVNLVLDTIKEGGQCLVFESSRKNCMGFAKKAVSAVKKTLSKEDRETLAGIADEIIENSETDVSSVLATCVRSGTAFHHAGLTTPLRELVENGFREGRIKIISSTPTLAAGLNLPARRVIIRSYRRYSSDSGMQPIPVLEYKQMAGRAGRPRLDPYGEAVLLAKSYEEFVFLFEKYIEAGAEDIWSKLGTENALRTHILSTISNGFARTREELMDFLEATFFAFQYSNFGLSAVVDECLDFLRREGMLEKDPDALVSTVFGKLVSRLYIDPLSAALIAKGLREAGTLTELTLLHLICSTPDMRLMYMRSQDYQEVNDYVMAHAGEFSKVPNPFNIAEYEWFLGEVKTSLLLMDWIHEKPENEICLKFGIGEGDIHATADIAEWIMHVTAQLAGLLDLKGAKEASELEKRIRYGAAPELMDLLDIRSVGRVRARKLYEAGFKSTAELAAASPEHIAVLVGPKITERIFKQIGRREAVSEFSDIEPLEKGSSDGQRTISDY</sequence>
<dbReference type="GO" id="GO:0003677">
    <property type="term" value="F:DNA binding"/>
    <property type="evidence" value="ECO:0007669"/>
    <property type="project" value="UniProtKB-UniRule"/>
</dbReference>
<evidence type="ECO:0000256" key="7">
    <source>
        <dbReference type="ARBA" id="ARBA00023204"/>
    </source>
</evidence>
<dbReference type="AlphaFoldDB" id="A0A0E3PU85"/>
<dbReference type="Pfam" id="PF14520">
    <property type="entry name" value="HHH_5"/>
    <property type="match status" value="1"/>
</dbReference>
<comment type="catalytic activity">
    <reaction evidence="9 11">
        <text>Couples ATP hydrolysis with the unwinding of duplex DNA by translocating in the 3'-5' direction.</text>
        <dbReference type="EC" id="5.6.2.4"/>
    </reaction>
</comment>
<dbReference type="InterPro" id="IPR014001">
    <property type="entry name" value="Helicase_ATP-bd"/>
</dbReference>
<dbReference type="EC" id="5.6.2.4" evidence="11"/>
<dbReference type="Pfam" id="PF21280">
    <property type="entry name" value="Helicase_dom4_arc"/>
    <property type="match status" value="1"/>
</dbReference>
<dbReference type="PANTHER" id="PTHR47961:SF10">
    <property type="entry name" value="ATP-DEPENDENT DNA HELICASE HEL308"/>
    <property type="match status" value="1"/>
</dbReference>
<feature type="domain" description="Helicase ATP-binding" evidence="12">
    <location>
        <begin position="33"/>
        <end position="199"/>
    </location>
</feature>
<dbReference type="InterPro" id="IPR022965">
    <property type="entry name" value="Helicase_Hel308"/>
</dbReference>
<dbReference type="InterPro" id="IPR027417">
    <property type="entry name" value="P-loop_NTPase"/>
</dbReference>
<evidence type="ECO:0000256" key="10">
    <source>
        <dbReference type="ARBA" id="ARBA00048988"/>
    </source>
</evidence>
<dbReference type="CDD" id="cd18795">
    <property type="entry name" value="SF2_C_Ski2"/>
    <property type="match status" value="1"/>
</dbReference>
<dbReference type="HOGENOM" id="CLU_006553_3_0_2"/>
<gene>
    <name evidence="11" type="primary">hel308</name>
    <name evidence="14" type="ORF">MSMAW_0867</name>
</gene>
<evidence type="ECO:0000313" key="15">
    <source>
        <dbReference type="Proteomes" id="UP000033058"/>
    </source>
</evidence>
<dbReference type="Pfam" id="PF00270">
    <property type="entry name" value="DEAD"/>
    <property type="match status" value="1"/>
</dbReference>
<dbReference type="NCBIfam" id="NF002654">
    <property type="entry name" value="PRK02362.1"/>
    <property type="match status" value="1"/>
</dbReference>
<dbReference type="PATRIC" id="fig|1434117.4.peg.1078"/>
<dbReference type="SUPFAM" id="SSF52540">
    <property type="entry name" value="P-loop containing nucleoside triphosphate hydrolases"/>
    <property type="match status" value="2"/>
</dbReference>
<dbReference type="HAMAP" id="MF_00442">
    <property type="entry name" value="Helicase_Hel308"/>
    <property type="match status" value="1"/>
</dbReference>
<evidence type="ECO:0000259" key="12">
    <source>
        <dbReference type="PROSITE" id="PS51192"/>
    </source>
</evidence>
<dbReference type="InterPro" id="IPR011545">
    <property type="entry name" value="DEAD/DEAH_box_helicase_dom"/>
</dbReference>
<keyword evidence="1 11" id="KW-0547">Nucleotide-binding</keyword>
<dbReference type="InterPro" id="IPR001650">
    <property type="entry name" value="Helicase_C-like"/>
</dbReference>
<proteinExistence type="inferred from homology"/>
<evidence type="ECO:0000256" key="2">
    <source>
        <dbReference type="ARBA" id="ARBA00022763"/>
    </source>
</evidence>
<dbReference type="EMBL" id="CP009509">
    <property type="protein sequence ID" value="AKB39858.1"/>
    <property type="molecule type" value="Genomic_DNA"/>
</dbReference>
<name>A0A0E3PU85_METMZ</name>
<dbReference type="Proteomes" id="UP000033058">
    <property type="component" value="Chromosome"/>
</dbReference>
<evidence type="ECO:0000256" key="3">
    <source>
        <dbReference type="ARBA" id="ARBA00022801"/>
    </source>
</evidence>
<evidence type="ECO:0000256" key="8">
    <source>
        <dbReference type="ARBA" id="ARBA00023235"/>
    </source>
</evidence>
<dbReference type="PROSITE" id="PS51194">
    <property type="entry name" value="HELICASE_CTER"/>
    <property type="match status" value="1"/>
</dbReference>
<dbReference type="GO" id="GO:0016887">
    <property type="term" value="F:ATP hydrolysis activity"/>
    <property type="evidence" value="ECO:0007669"/>
    <property type="project" value="RHEA"/>
</dbReference>
<evidence type="ECO:0000259" key="13">
    <source>
        <dbReference type="PROSITE" id="PS51194"/>
    </source>
</evidence>
<dbReference type="GO" id="GO:0043138">
    <property type="term" value="F:3'-5' DNA helicase activity"/>
    <property type="evidence" value="ECO:0007669"/>
    <property type="project" value="UniProtKB-UniRule"/>
</dbReference>
<dbReference type="SUPFAM" id="SSF46785">
    <property type="entry name" value="Winged helix' DNA-binding domain"/>
    <property type="match status" value="1"/>
</dbReference>
<dbReference type="Gene3D" id="1.10.150.20">
    <property type="entry name" value="5' to 3' exonuclease, C-terminal subdomain"/>
    <property type="match status" value="1"/>
</dbReference>
<evidence type="ECO:0000256" key="9">
    <source>
        <dbReference type="ARBA" id="ARBA00034617"/>
    </source>
</evidence>
<dbReference type="Pfam" id="PF20470">
    <property type="entry name" value="HTH_61"/>
    <property type="match status" value="1"/>
</dbReference>
<dbReference type="GeneID" id="24850509"/>
<keyword evidence="8 11" id="KW-0413">Isomerase</keyword>
<dbReference type="SMART" id="SM00487">
    <property type="entry name" value="DEXDc"/>
    <property type="match status" value="1"/>
</dbReference>
<dbReference type="PANTHER" id="PTHR47961">
    <property type="entry name" value="DNA POLYMERASE THETA, PUTATIVE (AFU_ORTHOLOGUE AFUA_1G05260)-RELATED"/>
    <property type="match status" value="1"/>
</dbReference>
<accession>A0A0E3PU85</accession>
<dbReference type="GO" id="GO:0005524">
    <property type="term" value="F:ATP binding"/>
    <property type="evidence" value="ECO:0007669"/>
    <property type="project" value="UniProtKB-UniRule"/>
</dbReference>
<evidence type="ECO:0000256" key="6">
    <source>
        <dbReference type="ARBA" id="ARBA00023125"/>
    </source>
</evidence>
<dbReference type="InterPro" id="IPR050474">
    <property type="entry name" value="Hel308_SKI2-like"/>
</dbReference>
<evidence type="ECO:0000256" key="5">
    <source>
        <dbReference type="ARBA" id="ARBA00022840"/>
    </source>
</evidence>
<dbReference type="Gene3D" id="1.10.3380.30">
    <property type="match status" value="1"/>
</dbReference>
<dbReference type="CDD" id="cd18028">
    <property type="entry name" value="DEXHc_archSki2"/>
    <property type="match status" value="1"/>
</dbReference>
<dbReference type="Gene3D" id="3.40.50.300">
    <property type="entry name" value="P-loop containing nucleotide triphosphate hydrolases"/>
    <property type="match status" value="2"/>
</dbReference>
<comment type="subunit">
    <text evidence="11">Monomer.</text>
</comment>
<dbReference type="Pfam" id="PF00271">
    <property type="entry name" value="Helicase_C"/>
    <property type="match status" value="1"/>
</dbReference>
<keyword evidence="3 11" id="KW-0378">Hydrolase</keyword>
<evidence type="ECO:0000256" key="1">
    <source>
        <dbReference type="ARBA" id="ARBA00022741"/>
    </source>
</evidence>
<dbReference type="SMART" id="SM00490">
    <property type="entry name" value="HELICc"/>
    <property type="match status" value="1"/>
</dbReference>
<evidence type="ECO:0000313" key="14">
    <source>
        <dbReference type="EMBL" id="AKB39858.1"/>
    </source>
</evidence>
<dbReference type="RefSeq" id="WP_048036538.1">
    <property type="nucleotide sequence ID" value="NZ_CP009509.1"/>
</dbReference>
<evidence type="ECO:0000256" key="4">
    <source>
        <dbReference type="ARBA" id="ARBA00022806"/>
    </source>
</evidence>
<dbReference type="GO" id="GO:0006281">
    <property type="term" value="P:DNA repair"/>
    <property type="evidence" value="ECO:0007669"/>
    <property type="project" value="UniProtKB-UniRule"/>
</dbReference>
<keyword evidence="4 11" id="KW-0347">Helicase</keyword>
<comment type="function">
    <text evidence="11">DNA-dependent ATPase and 3'-5' DNA helicase that may be involved in repair of stalled replication forks.</text>
</comment>
<feature type="domain" description="Helicase C-terminal" evidence="13">
    <location>
        <begin position="232"/>
        <end position="433"/>
    </location>
</feature>
<dbReference type="InterPro" id="IPR036390">
    <property type="entry name" value="WH_DNA-bd_sf"/>
</dbReference>
<comment type="catalytic activity">
    <reaction evidence="10 11">
        <text>ATP + H2O = ADP + phosphate + H(+)</text>
        <dbReference type="Rhea" id="RHEA:13065"/>
        <dbReference type="ChEBI" id="CHEBI:15377"/>
        <dbReference type="ChEBI" id="CHEBI:15378"/>
        <dbReference type="ChEBI" id="CHEBI:30616"/>
        <dbReference type="ChEBI" id="CHEBI:43474"/>
        <dbReference type="ChEBI" id="CHEBI:456216"/>
        <dbReference type="EC" id="5.6.2.4"/>
    </reaction>
</comment>
<dbReference type="SUPFAM" id="SSF158702">
    <property type="entry name" value="Sec63 N-terminal domain-like"/>
    <property type="match status" value="1"/>
</dbReference>
<keyword evidence="7 11" id="KW-0234">DNA repair</keyword>
<reference evidence="14 15" key="1">
    <citation type="submission" date="2014-07" db="EMBL/GenBank/DDBJ databases">
        <title>Methanogenic archaea and the global carbon cycle.</title>
        <authorList>
            <person name="Henriksen J.R."/>
            <person name="Luke J."/>
            <person name="Reinhart S."/>
            <person name="Benedict M.N."/>
            <person name="Youngblut N.D."/>
            <person name="Metcalf M.E."/>
            <person name="Whitaker R.J."/>
            <person name="Metcalf W.W."/>
        </authorList>
    </citation>
    <scope>NUCLEOTIDE SEQUENCE [LARGE SCALE GENOMIC DNA]</scope>
    <source>
        <strain evidence="14 15">WWM610</strain>
    </source>
</reference>
<comment type="similarity">
    <text evidence="11">Belongs to the helicase family. Hel308 subfamily.</text>
</comment>
<evidence type="ECO:0000256" key="11">
    <source>
        <dbReference type="HAMAP-Rule" id="MF_00442"/>
    </source>
</evidence>